<organism evidence="1 2">
    <name type="scientific">Parasponia andersonii</name>
    <name type="common">Sponia andersonii</name>
    <dbReference type="NCBI Taxonomy" id="3476"/>
    <lineage>
        <taxon>Eukaryota</taxon>
        <taxon>Viridiplantae</taxon>
        <taxon>Streptophyta</taxon>
        <taxon>Embryophyta</taxon>
        <taxon>Tracheophyta</taxon>
        <taxon>Spermatophyta</taxon>
        <taxon>Magnoliopsida</taxon>
        <taxon>eudicotyledons</taxon>
        <taxon>Gunneridae</taxon>
        <taxon>Pentapetalae</taxon>
        <taxon>rosids</taxon>
        <taxon>fabids</taxon>
        <taxon>Rosales</taxon>
        <taxon>Cannabaceae</taxon>
        <taxon>Parasponia</taxon>
    </lineage>
</organism>
<protein>
    <submittedName>
        <fullName evidence="1">Uncharacterized protein</fullName>
    </submittedName>
</protein>
<dbReference type="AlphaFoldDB" id="A0A2P5CXB6"/>
<dbReference type="EMBL" id="JXTB01000085">
    <property type="protein sequence ID" value="PON65684.1"/>
    <property type="molecule type" value="Genomic_DNA"/>
</dbReference>
<accession>A0A2P5CXB6</accession>
<evidence type="ECO:0000313" key="1">
    <source>
        <dbReference type="EMBL" id="PON65684.1"/>
    </source>
</evidence>
<gene>
    <name evidence="1" type="ORF">PanWU01x14_114270</name>
</gene>
<sequence length="188" mass="22172">MGQTSLSTKNTRKIILLFKRGPKCRATQNSPFSIGQYQWVFIFIHTISYAFSRVAIECCSEFSFLSMYIPCQTTKSSSETLKEIKESQTPFRILLSNLIIVPIFFNKLTNVEPLDGSQWLWRRRFPISSFLSQSGFQIYVIERKKTFNQQNENNNNNNNNNNNKNIRKYQINSKDPLSIKLKWKFHFF</sequence>
<reference evidence="2" key="1">
    <citation type="submission" date="2016-06" db="EMBL/GenBank/DDBJ databases">
        <title>Parallel loss of symbiosis genes in relatives of nitrogen-fixing non-legume Parasponia.</title>
        <authorList>
            <person name="Van Velzen R."/>
            <person name="Holmer R."/>
            <person name="Bu F."/>
            <person name="Rutten L."/>
            <person name="Van Zeijl A."/>
            <person name="Liu W."/>
            <person name="Santuari L."/>
            <person name="Cao Q."/>
            <person name="Sharma T."/>
            <person name="Shen D."/>
            <person name="Roswanjaya Y."/>
            <person name="Wardhani T."/>
            <person name="Kalhor M.S."/>
            <person name="Jansen J."/>
            <person name="Van den Hoogen J."/>
            <person name="Gungor B."/>
            <person name="Hartog M."/>
            <person name="Hontelez J."/>
            <person name="Verver J."/>
            <person name="Yang W.-C."/>
            <person name="Schijlen E."/>
            <person name="Repin R."/>
            <person name="Schilthuizen M."/>
            <person name="Schranz E."/>
            <person name="Heidstra R."/>
            <person name="Miyata K."/>
            <person name="Fedorova E."/>
            <person name="Kohlen W."/>
            <person name="Bisseling T."/>
            <person name="Smit S."/>
            <person name="Geurts R."/>
        </authorList>
    </citation>
    <scope>NUCLEOTIDE SEQUENCE [LARGE SCALE GENOMIC DNA]</scope>
    <source>
        <strain evidence="2">cv. WU1-14</strain>
    </source>
</reference>
<name>A0A2P5CXB6_PARAD</name>
<proteinExistence type="predicted"/>
<comment type="caution">
    <text evidence="1">The sequence shown here is derived from an EMBL/GenBank/DDBJ whole genome shotgun (WGS) entry which is preliminary data.</text>
</comment>
<evidence type="ECO:0000313" key="2">
    <source>
        <dbReference type="Proteomes" id="UP000237105"/>
    </source>
</evidence>
<dbReference type="OrthoDB" id="10402830at2759"/>
<keyword evidence="2" id="KW-1185">Reference proteome</keyword>
<dbReference type="Proteomes" id="UP000237105">
    <property type="component" value="Unassembled WGS sequence"/>
</dbReference>